<protein>
    <submittedName>
        <fullName evidence="1">Uncharacterized protein</fullName>
    </submittedName>
</protein>
<comment type="caution">
    <text evidence="1">The sequence shown here is derived from an EMBL/GenBank/DDBJ whole genome shotgun (WGS) entry which is preliminary data.</text>
</comment>
<dbReference type="EMBL" id="MU003496">
    <property type="protein sequence ID" value="KAF2475193.1"/>
    <property type="molecule type" value="Genomic_DNA"/>
</dbReference>
<accession>A0ACB6R8V7</accession>
<reference evidence="1" key="1">
    <citation type="journal article" date="2020" name="Stud. Mycol.">
        <title>101 Dothideomycetes genomes: a test case for predicting lifestyles and emergence of pathogens.</title>
        <authorList>
            <person name="Haridas S."/>
            <person name="Albert R."/>
            <person name="Binder M."/>
            <person name="Bloem J."/>
            <person name="Labutti K."/>
            <person name="Salamov A."/>
            <person name="Andreopoulos B."/>
            <person name="Baker S."/>
            <person name="Barry K."/>
            <person name="Bills G."/>
            <person name="Bluhm B."/>
            <person name="Cannon C."/>
            <person name="Castanera R."/>
            <person name="Culley D."/>
            <person name="Daum C."/>
            <person name="Ezra D."/>
            <person name="Gonzalez J."/>
            <person name="Henrissat B."/>
            <person name="Kuo A."/>
            <person name="Liang C."/>
            <person name="Lipzen A."/>
            <person name="Lutzoni F."/>
            <person name="Magnuson J."/>
            <person name="Mondo S."/>
            <person name="Nolan M."/>
            <person name="Ohm R."/>
            <person name="Pangilinan J."/>
            <person name="Park H.-J."/>
            <person name="Ramirez L."/>
            <person name="Alfaro M."/>
            <person name="Sun H."/>
            <person name="Tritt A."/>
            <person name="Yoshinaga Y."/>
            <person name="Zwiers L.-H."/>
            <person name="Turgeon B."/>
            <person name="Goodwin S."/>
            <person name="Spatafora J."/>
            <person name="Crous P."/>
            <person name="Grigoriev I."/>
        </authorList>
    </citation>
    <scope>NUCLEOTIDE SEQUENCE</scope>
    <source>
        <strain evidence="1">ATCC 200398</strain>
    </source>
</reference>
<dbReference type="Proteomes" id="UP000799755">
    <property type="component" value="Unassembled WGS sequence"/>
</dbReference>
<organism evidence="1 2">
    <name type="scientific">Lindgomyces ingoldianus</name>
    <dbReference type="NCBI Taxonomy" id="673940"/>
    <lineage>
        <taxon>Eukaryota</taxon>
        <taxon>Fungi</taxon>
        <taxon>Dikarya</taxon>
        <taxon>Ascomycota</taxon>
        <taxon>Pezizomycotina</taxon>
        <taxon>Dothideomycetes</taxon>
        <taxon>Pleosporomycetidae</taxon>
        <taxon>Pleosporales</taxon>
        <taxon>Lindgomycetaceae</taxon>
        <taxon>Lindgomyces</taxon>
    </lineage>
</organism>
<sequence length="226" mass="25544">MLYRFYQAFSRDSVFVRFEEGCPHHFGTTNPEVMDILFRNAMVEKNHWADSARQEFLKEGTKDSDANDRVEFADDGDALMQSLDKMKELFQVRNANVAESERPISMAEFMKEGMALGVGPPTWCSDRIGESSTMLPDGTKVCIGGKHIDLCDPDFTIYNDVIVHHPVKNSGWKRSTIYGYPREEHPPTASHTAKPVPSLDSIFIIVNFFVPKGTSSIPVYRLNAMD</sequence>
<gene>
    <name evidence="1" type="ORF">BDR25DRAFT_310625</name>
</gene>
<proteinExistence type="predicted"/>
<evidence type="ECO:0000313" key="2">
    <source>
        <dbReference type="Proteomes" id="UP000799755"/>
    </source>
</evidence>
<evidence type="ECO:0000313" key="1">
    <source>
        <dbReference type="EMBL" id="KAF2475193.1"/>
    </source>
</evidence>
<name>A0ACB6R8V7_9PLEO</name>
<keyword evidence="2" id="KW-1185">Reference proteome</keyword>